<feature type="region of interest" description="Disordered" evidence="1">
    <location>
        <begin position="492"/>
        <end position="632"/>
    </location>
</feature>
<dbReference type="SUPFAM" id="SSF63748">
    <property type="entry name" value="Tudor/PWWP/MBT"/>
    <property type="match status" value="2"/>
</dbReference>
<comment type="caution">
    <text evidence="3">The sequence shown here is derived from an EMBL/GenBank/DDBJ whole genome shotgun (WGS) entry which is preliminary data.</text>
</comment>
<feature type="region of interest" description="Disordered" evidence="1">
    <location>
        <begin position="274"/>
        <end position="372"/>
    </location>
</feature>
<proteinExistence type="predicted"/>
<gene>
    <name evidence="3" type="ORF">TCAL_14314</name>
</gene>
<keyword evidence="4" id="KW-1185">Reference proteome</keyword>
<protein>
    <recommendedName>
        <fullName evidence="2">PWWP domain-containing protein</fullName>
    </recommendedName>
</protein>
<organism evidence="3 4">
    <name type="scientific">Tigriopus californicus</name>
    <name type="common">Marine copepod</name>
    <dbReference type="NCBI Taxonomy" id="6832"/>
    <lineage>
        <taxon>Eukaryota</taxon>
        <taxon>Metazoa</taxon>
        <taxon>Ecdysozoa</taxon>
        <taxon>Arthropoda</taxon>
        <taxon>Crustacea</taxon>
        <taxon>Multicrustacea</taxon>
        <taxon>Hexanauplia</taxon>
        <taxon>Copepoda</taxon>
        <taxon>Harpacticoida</taxon>
        <taxon>Harpacticidae</taxon>
        <taxon>Tigriopus</taxon>
    </lineage>
</organism>
<dbReference type="Pfam" id="PF00855">
    <property type="entry name" value="PWWP"/>
    <property type="match status" value="1"/>
</dbReference>
<evidence type="ECO:0000313" key="4">
    <source>
        <dbReference type="Proteomes" id="UP000318571"/>
    </source>
</evidence>
<feature type="compositionally biased region" description="Polar residues" evidence="1">
    <location>
        <begin position="528"/>
        <end position="546"/>
    </location>
</feature>
<evidence type="ECO:0000313" key="3">
    <source>
        <dbReference type="EMBL" id="TRY62839.1"/>
    </source>
</evidence>
<dbReference type="InterPro" id="IPR042778">
    <property type="entry name" value="ZCWPW1/ZCWPW2"/>
</dbReference>
<evidence type="ECO:0000259" key="2">
    <source>
        <dbReference type="PROSITE" id="PS50812"/>
    </source>
</evidence>
<feature type="compositionally biased region" description="Basic residues" evidence="1">
    <location>
        <begin position="510"/>
        <end position="521"/>
    </location>
</feature>
<feature type="domain" description="PWWP" evidence="2">
    <location>
        <begin position="145"/>
        <end position="211"/>
    </location>
</feature>
<dbReference type="EMBL" id="VCGU01000458">
    <property type="protein sequence ID" value="TRY62839.1"/>
    <property type="molecule type" value="Genomic_DNA"/>
</dbReference>
<feature type="compositionally biased region" description="Basic residues" evidence="1">
    <location>
        <begin position="348"/>
        <end position="360"/>
    </location>
</feature>
<feature type="domain" description="PWWP" evidence="2">
    <location>
        <begin position="374"/>
        <end position="417"/>
    </location>
</feature>
<dbReference type="OMA" id="MAGFPYW"/>
<dbReference type="PROSITE" id="PS50812">
    <property type="entry name" value="PWWP"/>
    <property type="match status" value="2"/>
</dbReference>
<dbReference type="Gene3D" id="2.30.30.140">
    <property type="match status" value="2"/>
</dbReference>
<feature type="compositionally biased region" description="Low complexity" evidence="1">
    <location>
        <begin position="363"/>
        <end position="372"/>
    </location>
</feature>
<sequence length="887" mass="99633">MSLIQDPSDTIDQFVDLQNSSAEEEAEPVERARVGAPPSSSLPLVSPAVSVWSSPDLMSEGKCPILPDRMESIPAAAMCEEESLDSITDNALNEELAAMQKRDALGPDPLVLKSPTGPDALEDINSFDGVKFKNEANPNDERFQEGYLVWAKVKGYSYWPAVVTVDPVDAVTVKFKFSPAFRRVSRSHVHFLAYANQRAWIHESSMLHFKGIKAYQIMAKRLGSKRAKDFFPTKKYQEMFDKAVALAEEVLPLPFPERIKRLGYVYVKVQNENATADQSRPPQVKSEVNGKVKKAPRGKRKRSADGKDTKSAEPIAKKKRLGKPTPSLPPTRKSLDPTKPVPVQKAPVKQRRKAPGRKKTTQAPSVPASASSSMAGFPYWPCFVTQSPEGQIRKESSKRGLEYYAQFFNWNNESGWIRKAMPWKSLEEFQTLARKIPRSNAKEWKAWNPSGKMMQKKWEIAVSKAQSTAEMTRKERYDSYVVFYKSDAAKERLRPKVESGATNGQESKKPRVRKRPNKKSLSRPVFTPITTEDITPSKLKQVTYTPAPSLGRPPKSYKFFKSKNSFDKRNGANANSPVTRKESVRQKPGPKRSKMFHPEESSSMPNSDHGDGERGRDSQNTQIKGPHHEMPPKWKVVFLRSGQPQYESPEGIVFNSLQSVMRHLFLQNTGPFGRKRSYSFSSTSSIHSLADSASGWFLAQTDEFRYKQSPHSTNVAGNLESFIRYETDDSLPKGWTVKKIREITNPNVTSSLFISPEPEEECFNTKMDVANYLEPKGHPALEVGQIMSILVGTIPRSQENQTVASSPRGTRSDVITINLKQSSHDELPNHAALGKSFLKSFVDLVQLPNIFLTHPSVRVTENSKEMVISDIFTGEFIAKKVTCEEIE</sequence>
<dbReference type="InterPro" id="IPR000313">
    <property type="entry name" value="PWWP_dom"/>
</dbReference>
<dbReference type="AlphaFoldDB" id="A0A553NBV2"/>
<dbReference type="GO" id="GO:0005634">
    <property type="term" value="C:nucleus"/>
    <property type="evidence" value="ECO:0007669"/>
    <property type="project" value="TreeGrafter"/>
</dbReference>
<reference evidence="3 4" key="1">
    <citation type="journal article" date="2018" name="Nat. Ecol. Evol.">
        <title>Genomic signatures of mitonuclear coevolution across populations of Tigriopus californicus.</title>
        <authorList>
            <person name="Barreto F.S."/>
            <person name="Watson E.T."/>
            <person name="Lima T.G."/>
            <person name="Willett C.S."/>
            <person name="Edmands S."/>
            <person name="Li W."/>
            <person name="Burton R.S."/>
        </authorList>
    </citation>
    <scope>NUCLEOTIDE SEQUENCE [LARGE SCALE GENOMIC DNA]</scope>
    <source>
        <strain evidence="3 4">San Diego</strain>
    </source>
</reference>
<dbReference type="SMART" id="SM00293">
    <property type="entry name" value="PWWP"/>
    <property type="match status" value="1"/>
</dbReference>
<feature type="compositionally biased region" description="Basic and acidic residues" evidence="1">
    <location>
        <begin position="608"/>
        <end position="617"/>
    </location>
</feature>
<evidence type="ECO:0000256" key="1">
    <source>
        <dbReference type="SAM" id="MobiDB-lite"/>
    </source>
</evidence>
<dbReference type="PANTHER" id="PTHR15999:SF2">
    <property type="entry name" value="ZINC FINGER CW-TYPE PWWP DOMAIN PROTEIN 1"/>
    <property type="match status" value="1"/>
</dbReference>
<name>A0A553NBV2_TIGCA</name>
<dbReference type="STRING" id="6832.A0A553NBV2"/>
<accession>A0A553NBV2</accession>
<feature type="compositionally biased region" description="Basic residues" evidence="1">
    <location>
        <begin position="291"/>
        <end position="302"/>
    </location>
</feature>
<feature type="region of interest" description="Disordered" evidence="1">
    <location>
        <begin position="18"/>
        <end position="40"/>
    </location>
</feature>
<dbReference type="PANTHER" id="PTHR15999">
    <property type="entry name" value="ZINC FINGER CW-TYPE PWWP DOMAIN PROTEIN 1"/>
    <property type="match status" value="1"/>
</dbReference>
<dbReference type="Proteomes" id="UP000318571">
    <property type="component" value="Chromosome 10"/>
</dbReference>